<protein>
    <submittedName>
        <fullName evidence="1">Tetratricopeptide repeat protein</fullName>
    </submittedName>
</protein>
<dbReference type="InterPro" id="IPR011990">
    <property type="entry name" value="TPR-like_helical_dom_sf"/>
</dbReference>
<sequence length="295" mass="33454">MKYSMLVGGVLIAFCLGFLVSHYQQMPPSEPLESKATPEALTAKPIVDFKPIYQAARQGDAEAQFQMAMHQNGKTNDSAVLWFKRAARQGHVEAMYQLAGLYFEEYDKDKRARGKEWAIKADEAGHPLAALLLARKAPAKERLKWQEKAVLTEPAIGLELASNLSRDSETAKRRYQLVEQAAAYGYAMAQITMVPLAAYGDRIYRPSPNLQQLANRWLSLAAKQRHHEAQRRYVEFSVGIEDYPNAWIWGQVAREKLIVNDAEYKLSMAEFGSALEQLAPILERYQIPESNDDRY</sequence>
<dbReference type="Gene3D" id="1.25.40.10">
    <property type="entry name" value="Tetratricopeptide repeat domain"/>
    <property type="match status" value="1"/>
</dbReference>
<organism evidence="1 2">
    <name type="scientific">Shewanella submarina</name>
    <dbReference type="NCBI Taxonomy" id="2016376"/>
    <lineage>
        <taxon>Bacteria</taxon>
        <taxon>Pseudomonadati</taxon>
        <taxon>Pseudomonadota</taxon>
        <taxon>Gammaproteobacteria</taxon>
        <taxon>Alteromonadales</taxon>
        <taxon>Shewanellaceae</taxon>
        <taxon>Shewanella</taxon>
    </lineage>
</organism>
<dbReference type="SUPFAM" id="SSF81901">
    <property type="entry name" value="HCP-like"/>
    <property type="match status" value="1"/>
</dbReference>
<name>A0ABV7GDM5_9GAMM</name>
<proteinExistence type="predicted"/>
<reference evidence="2" key="1">
    <citation type="journal article" date="2019" name="Int. J. Syst. Evol. Microbiol.">
        <title>The Global Catalogue of Microorganisms (GCM) 10K type strain sequencing project: providing services to taxonomists for standard genome sequencing and annotation.</title>
        <authorList>
            <consortium name="The Broad Institute Genomics Platform"/>
            <consortium name="The Broad Institute Genome Sequencing Center for Infectious Disease"/>
            <person name="Wu L."/>
            <person name="Ma J."/>
        </authorList>
    </citation>
    <scope>NUCLEOTIDE SEQUENCE [LARGE SCALE GENOMIC DNA]</scope>
    <source>
        <strain evidence="2">KCTC 52277</strain>
    </source>
</reference>
<evidence type="ECO:0000313" key="2">
    <source>
        <dbReference type="Proteomes" id="UP001595621"/>
    </source>
</evidence>
<dbReference type="Proteomes" id="UP001595621">
    <property type="component" value="Unassembled WGS sequence"/>
</dbReference>
<dbReference type="InterPro" id="IPR006597">
    <property type="entry name" value="Sel1-like"/>
</dbReference>
<gene>
    <name evidence="1" type="ORF">ACFOE0_15730</name>
</gene>
<keyword evidence="2" id="KW-1185">Reference proteome</keyword>
<accession>A0ABV7GDM5</accession>
<dbReference type="SMART" id="SM00671">
    <property type="entry name" value="SEL1"/>
    <property type="match status" value="2"/>
</dbReference>
<dbReference type="RefSeq" id="WP_248936134.1">
    <property type="nucleotide sequence ID" value="NZ_JAKILF010000004.1"/>
</dbReference>
<dbReference type="EMBL" id="JBHRTD010000017">
    <property type="protein sequence ID" value="MFC3139619.1"/>
    <property type="molecule type" value="Genomic_DNA"/>
</dbReference>
<comment type="caution">
    <text evidence="1">The sequence shown here is derived from an EMBL/GenBank/DDBJ whole genome shotgun (WGS) entry which is preliminary data.</text>
</comment>
<evidence type="ECO:0000313" key="1">
    <source>
        <dbReference type="EMBL" id="MFC3139619.1"/>
    </source>
</evidence>